<accession>A0ABV1J1H9</accession>
<feature type="domain" description="AbiEi antitoxin N-terminal" evidence="1">
    <location>
        <begin position="11"/>
        <end position="51"/>
    </location>
</feature>
<dbReference type="EMBL" id="JBBNPP010000010">
    <property type="protein sequence ID" value="MEQ3346996.1"/>
    <property type="molecule type" value="Genomic_DNA"/>
</dbReference>
<evidence type="ECO:0000313" key="3">
    <source>
        <dbReference type="Proteomes" id="UP001491691"/>
    </source>
</evidence>
<name>A0ABV1J1H9_9FIRM</name>
<comment type="caution">
    <text evidence="2">The sequence shown here is derived from an EMBL/GenBank/DDBJ whole genome shotgun (WGS) entry which is preliminary data.</text>
</comment>
<evidence type="ECO:0000259" key="1">
    <source>
        <dbReference type="Pfam" id="PF13338"/>
    </source>
</evidence>
<reference evidence="2 3" key="1">
    <citation type="submission" date="2024-04" db="EMBL/GenBank/DDBJ databases">
        <title>Human intestinal bacterial collection.</title>
        <authorList>
            <person name="Pauvert C."/>
            <person name="Hitch T.C.A."/>
            <person name="Clavel T."/>
        </authorList>
    </citation>
    <scope>NUCLEOTIDE SEQUENCE [LARGE SCALE GENOMIC DNA]</scope>
    <source>
        <strain evidence="2 3">CLA-SR-H019</strain>
    </source>
</reference>
<evidence type="ECO:0000313" key="2">
    <source>
        <dbReference type="EMBL" id="MEQ3346996.1"/>
    </source>
</evidence>
<proteinExistence type="predicted"/>
<organism evidence="2 3">
    <name type="scientific">Peptoniphilus senegalensis</name>
    <dbReference type="NCBI Taxonomy" id="1465757"/>
    <lineage>
        <taxon>Bacteria</taxon>
        <taxon>Bacillati</taxon>
        <taxon>Bacillota</taxon>
        <taxon>Tissierellia</taxon>
        <taxon>Tissierellales</taxon>
        <taxon>Peptoniphilaceae</taxon>
        <taxon>Peptoniphilus</taxon>
    </lineage>
</organism>
<dbReference type="Proteomes" id="UP001491691">
    <property type="component" value="Unassembled WGS sequence"/>
</dbReference>
<dbReference type="Pfam" id="PF13338">
    <property type="entry name" value="AbiEi_4"/>
    <property type="match status" value="1"/>
</dbReference>
<dbReference type="InterPro" id="IPR025159">
    <property type="entry name" value="AbiEi_N"/>
</dbReference>
<gene>
    <name evidence="2" type="ORF">AAA073_06060</name>
</gene>
<dbReference type="RefSeq" id="WP_349188873.1">
    <property type="nucleotide sequence ID" value="NZ_JBBNPP010000010.1"/>
</dbReference>
<sequence>MNYIEIIENKIKENHGIITNRELVKNNIPTIYLHRMVKYGFLERVDRGVYISKEGDHDEYYFFSNRYDVPIFSYTSSLYLHDVTDFIPQKMEVTVYRGYNAHRVDKNVIVHYVSKDLYGLGITKIKTKYGNMVKAYNKERTFCDFVKSRKEIDSELFSKTINNYIKDKNKDLNKLYNYARKMQIEREVSEIIEVIYE</sequence>
<protein>
    <submittedName>
        <fullName evidence="2">Type IV toxin-antitoxin system AbiEi family antitoxin domain-containing protein</fullName>
    </submittedName>
</protein>
<keyword evidence="3" id="KW-1185">Reference proteome</keyword>